<protein>
    <submittedName>
        <fullName evidence="2">Uncharacterized protein</fullName>
    </submittedName>
</protein>
<sequence>MDMTACFLFPSYFLLSTLFMCLTVVGYGFLASCRHLFLPLLASHCGEWSAPSCEWGALRASDDSLSCRSRLKAGVTEARQMLLWNCVFFFQKNGAGRSKLDGVGPYIHIHIHIHTHTHAYTSVCVYVQLQVCQFY</sequence>
<name>G0V246_TRYCI</name>
<evidence type="ECO:0000313" key="2">
    <source>
        <dbReference type="EMBL" id="CCC95718.1"/>
    </source>
</evidence>
<dbReference type="AlphaFoldDB" id="G0V246"/>
<accession>G0V246</accession>
<keyword evidence="1" id="KW-0472">Membrane</keyword>
<dbReference type="EMBL" id="HE575324">
    <property type="protein sequence ID" value="CCC95718.1"/>
    <property type="molecule type" value="Genomic_DNA"/>
</dbReference>
<keyword evidence="1" id="KW-0812">Transmembrane</keyword>
<gene>
    <name evidence="2" type="ORF">TCIL3000_11_12110</name>
</gene>
<reference evidence="2" key="1">
    <citation type="journal article" date="2012" name="Proc. Natl. Acad. Sci. U.S.A.">
        <title>Antigenic diversity is generated by distinct evolutionary mechanisms in African trypanosome species.</title>
        <authorList>
            <person name="Jackson A.P."/>
            <person name="Berry A."/>
            <person name="Aslett M."/>
            <person name="Allison H.C."/>
            <person name="Burton P."/>
            <person name="Vavrova-Anderson J."/>
            <person name="Brown R."/>
            <person name="Browne H."/>
            <person name="Corton N."/>
            <person name="Hauser H."/>
            <person name="Gamble J."/>
            <person name="Gilderthorp R."/>
            <person name="Marcello L."/>
            <person name="McQuillan J."/>
            <person name="Otto T.D."/>
            <person name="Quail M.A."/>
            <person name="Sanders M.J."/>
            <person name="van Tonder A."/>
            <person name="Ginger M.L."/>
            <person name="Field M.C."/>
            <person name="Barry J.D."/>
            <person name="Hertz-Fowler C."/>
            <person name="Berriman M."/>
        </authorList>
    </citation>
    <scope>NUCLEOTIDE SEQUENCE</scope>
    <source>
        <strain evidence="2">IL3000</strain>
    </source>
</reference>
<feature type="transmembrane region" description="Helical" evidence="1">
    <location>
        <begin position="12"/>
        <end position="30"/>
    </location>
</feature>
<organism evidence="2">
    <name type="scientific">Trypanosoma congolense (strain IL3000)</name>
    <dbReference type="NCBI Taxonomy" id="1068625"/>
    <lineage>
        <taxon>Eukaryota</taxon>
        <taxon>Discoba</taxon>
        <taxon>Euglenozoa</taxon>
        <taxon>Kinetoplastea</taxon>
        <taxon>Metakinetoplastina</taxon>
        <taxon>Trypanosomatida</taxon>
        <taxon>Trypanosomatidae</taxon>
        <taxon>Trypanosoma</taxon>
        <taxon>Nannomonas</taxon>
    </lineage>
</organism>
<evidence type="ECO:0000256" key="1">
    <source>
        <dbReference type="SAM" id="Phobius"/>
    </source>
</evidence>
<keyword evidence="1" id="KW-1133">Transmembrane helix</keyword>
<proteinExistence type="predicted"/>